<keyword evidence="5" id="KW-0472">Membrane</keyword>
<evidence type="ECO:0000313" key="7">
    <source>
        <dbReference type="Proteomes" id="UP000019330"/>
    </source>
</evidence>
<comment type="similarity">
    <text evidence="1">Belongs to the BptA family.</text>
</comment>
<evidence type="ECO:0000313" key="6">
    <source>
        <dbReference type="EMBL" id="AHH11086.1"/>
    </source>
</evidence>
<proteinExistence type="inferred from homology"/>
<dbReference type="HOGENOM" id="CLU_1369891_0_0_12"/>
<evidence type="ECO:0000256" key="3">
    <source>
        <dbReference type="ARBA" id="ARBA00023026"/>
    </source>
</evidence>
<dbReference type="Pfam" id="PF17044">
    <property type="entry name" value="BPTA"/>
    <property type="match status" value="1"/>
</dbReference>
<name>W5T1F2_9SPIR</name>
<accession>W5T1F2</accession>
<dbReference type="InterPro" id="IPR031471">
    <property type="entry name" value="BptA"/>
</dbReference>
<organism evidence="6">
    <name type="scientific">Borrelia coriaceae ATCC 43381</name>
    <dbReference type="NCBI Taxonomy" id="1408429"/>
    <lineage>
        <taxon>Bacteria</taxon>
        <taxon>Pseudomonadati</taxon>
        <taxon>Spirochaetota</taxon>
        <taxon>Spirochaetia</taxon>
        <taxon>Spirochaetales</taxon>
        <taxon>Borreliaceae</taxon>
        <taxon>Borrelia</taxon>
    </lineage>
</organism>
<keyword evidence="7" id="KW-1185">Reference proteome</keyword>
<keyword evidence="6" id="KW-0614">Plasmid</keyword>
<keyword evidence="3" id="KW-0843">Virulence</keyword>
<dbReference type="EMBL" id="CP005746">
    <property type="protein sequence ID" value="AHH11086.1"/>
    <property type="molecule type" value="Genomic_DNA"/>
</dbReference>
<evidence type="ECO:0000256" key="2">
    <source>
        <dbReference type="ARBA" id="ARBA00018692"/>
    </source>
</evidence>
<protein>
    <recommendedName>
        <fullName evidence="2">Protein BptA</fullName>
    </recommendedName>
    <alternativeName>
        <fullName evidence="4">Borrelial persistence in ticks protein A</fullName>
    </alternativeName>
</protein>
<dbReference type="Proteomes" id="UP000019330">
    <property type="component" value="Plasmid unnamed"/>
</dbReference>
<evidence type="ECO:0000256" key="5">
    <source>
        <dbReference type="SAM" id="Phobius"/>
    </source>
</evidence>
<evidence type="ECO:0000256" key="4">
    <source>
        <dbReference type="ARBA" id="ARBA00031297"/>
    </source>
</evidence>
<reference evidence="6" key="1">
    <citation type="submission" date="2013-04" db="EMBL/GenBank/DDBJ databases">
        <title>Comparative Genomics of Relapsing Fever Spirochetes.</title>
        <authorList>
            <person name="Schwan T.G."/>
            <person name="Raffel S.J."/>
            <person name="Porcella S.F."/>
            <person name="Martens C.A."/>
            <person name="Bruno D.P."/>
            <person name="Ricklefs S.M."/>
            <person name="Barbian K.B."/>
        </authorList>
    </citation>
    <scope>NUCLEOTIDE SEQUENCE</scope>
    <source>
        <strain evidence="6">Co53</strain>
        <plasmid evidence="6">unnamed</plasmid>
    </source>
</reference>
<sequence length="207" mass="24093">MFFRRYDVCIRFILVIRSVFLFCVLGVFLLSADFKVYSDPDGFFYKKYTCEFDSGSIASISFKKEEMTDVYKKKLAKSKDDKYVNAFAAGFPNYTLSFVIVGEHRGVNIKEVIFDGVEAKPSIFHLGKKSDLRFKDIKDFHIGLPDSNAKFIELVFPVPVHNVFNITLRKRFVDKLKAQDKLKITLISTYGKEFVLETENFIRKYDF</sequence>
<keyword evidence="5" id="KW-0812">Transmembrane</keyword>
<geneLocation type="plasmid" evidence="6 7">
    <name>unnamed</name>
</geneLocation>
<dbReference type="AlphaFoldDB" id="W5T1F2"/>
<feature type="transmembrane region" description="Helical" evidence="5">
    <location>
        <begin position="12"/>
        <end position="32"/>
    </location>
</feature>
<evidence type="ECO:0000256" key="1">
    <source>
        <dbReference type="ARBA" id="ARBA00010700"/>
    </source>
</evidence>
<gene>
    <name evidence="6" type="ORF">BCO_0001801</name>
</gene>
<keyword evidence="5" id="KW-1133">Transmembrane helix</keyword>